<organism evidence="1 2">
    <name type="scientific">Armillaria gallica</name>
    <name type="common">Bulbous honey fungus</name>
    <name type="synonym">Armillaria bulbosa</name>
    <dbReference type="NCBI Taxonomy" id="47427"/>
    <lineage>
        <taxon>Eukaryota</taxon>
        <taxon>Fungi</taxon>
        <taxon>Dikarya</taxon>
        <taxon>Basidiomycota</taxon>
        <taxon>Agaricomycotina</taxon>
        <taxon>Agaricomycetes</taxon>
        <taxon>Agaricomycetidae</taxon>
        <taxon>Agaricales</taxon>
        <taxon>Marasmiineae</taxon>
        <taxon>Physalacriaceae</taxon>
        <taxon>Armillaria</taxon>
    </lineage>
</organism>
<sequence length="219" mass="24361">MHGLVVAALPLFRGRRDLVPSFTRNALFSPRYSCTFWIRAMLFLPIQTLFLPHLSNAKFHDHIHLRRHVSILELAQKEMIVRVSTAFGGTHGEGVSFSKYPDYPLRRHTLAGGDDNEVEISRDYHSESDAHTTLNAFPPVANLRCPSRIVNETKSSSHSLPNLKRPRYWRACLNHGGQFTGSMYPGSAPRSATSAGSADALKGFGQSFGPQLGMMDRGI</sequence>
<reference evidence="2" key="1">
    <citation type="journal article" date="2017" name="Nat. Ecol. Evol.">
        <title>Genome expansion and lineage-specific genetic innovations in the forest pathogenic fungi Armillaria.</title>
        <authorList>
            <person name="Sipos G."/>
            <person name="Prasanna A.N."/>
            <person name="Walter M.C."/>
            <person name="O'Connor E."/>
            <person name="Balint B."/>
            <person name="Krizsan K."/>
            <person name="Kiss B."/>
            <person name="Hess J."/>
            <person name="Varga T."/>
            <person name="Slot J."/>
            <person name="Riley R."/>
            <person name="Boka B."/>
            <person name="Rigling D."/>
            <person name="Barry K."/>
            <person name="Lee J."/>
            <person name="Mihaltcheva S."/>
            <person name="LaButti K."/>
            <person name="Lipzen A."/>
            <person name="Waldron R."/>
            <person name="Moloney N.M."/>
            <person name="Sperisen C."/>
            <person name="Kredics L."/>
            <person name="Vagvoelgyi C."/>
            <person name="Patrignani A."/>
            <person name="Fitzpatrick D."/>
            <person name="Nagy I."/>
            <person name="Doyle S."/>
            <person name="Anderson J.B."/>
            <person name="Grigoriev I.V."/>
            <person name="Gueldener U."/>
            <person name="Muensterkoetter M."/>
            <person name="Nagy L.G."/>
        </authorList>
    </citation>
    <scope>NUCLEOTIDE SEQUENCE [LARGE SCALE GENOMIC DNA]</scope>
    <source>
        <strain evidence="2">Ar21-2</strain>
    </source>
</reference>
<keyword evidence="2" id="KW-1185">Reference proteome</keyword>
<evidence type="ECO:0000313" key="2">
    <source>
        <dbReference type="Proteomes" id="UP000217790"/>
    </source>
</evidence>
<dbReference type="InParanoid" id="A0A2H3ETH3"/>
<proteinExistence type="predicted"/>
<dbReference type="Proteomes" id="UP000217790">
    <property type="component" value="Unassembled WGS sequence"/>
</dbReference>
<gene>
    <name evidence="1" type="ORF">ARMGADRAFT_29390</name>
</gene>
<protein>
    <submittedName>
        <fullName evidence="1">Uncharacterized protein</fullName>
    </submittedName>
</protein>
<dbReference type="EMBL" id="KZ293644">
    <property type="protein sequence ID" value="PBL03718.1"/>
    <property type="molecule type" value="Genomic_DNA"/>
</dbReference>
<dbReference type="AlphaFoldDB" id="A0A2H3ETH3"/>
<accession>A0A2H3ETH3</accession>
<name>A0A2H3ETH3_ARMGA</name>
<evidence type="ECO:0000313" key="1">
    <source>
        <dbReference type="EMBL" id="PBL03718.1"/>
    </source>
</evidence>